<protein>
    <recommendedName>
        <fullName evidence="3">Gag-pol polyprotein</fullName>
    </recommendedName>
</protein>
<dbReference type="Proteomes" id="UP000596660">
    <property type="component" value="Unplaced"/>
</dbReference>
<proteinExistence type="predicted"/>
<dbReference type="Gramene" id="AUR62026238-RA">
    <property type="protein sequence ID" value="AUR62026238-RA:cds"/>
    <property type="gene ID" value="AUR62026238"/>
</dbReference>
<dbReference type="EnsemblPlants" id="AUR62026238-RA">
    <property type="protein sequence ID" value="AUR62026238-RA:cds"/>
    <property type="gene ID" value="AUR62026238"/>
</dbReference>
<keyword evidence="2" id="KW-1185">Reference proteome</keyword>
<dbReference type="AlphaFoldDB" id="A0A803MAX1"/>
<evidence type="ECO:0008006" key="3">
    <source>
        <dbReference type="Google" id="ProtNLM"/>
    </source>
</evidence>
<evidence type="ECO:0000313" key="2">
    <source>
        <dbReference type="Proteomes" id="UP000596660"/>
    </source>
</evidence>
<dbReference type="CDD" id="cd00303">
    <property type="entry name" value="retropepsin_like"/>
    <property type="match status" value="1"/>
</dbReference>
<accession>A0A803MAX1</accession>
<sequence length="454" mass="51452">MVNQAEFAALLDELKKINPRLDKSEEVTATLQQELHNRDFTPHTRNHTVEEIKLADLPTFEGDRDPETYLDWERRLDRLFRYKNLDNTKRFNYAILKLTNLCFKVELQPLTTFDDVFSLAMKLEKQNKGKSSVFGQFSAPKAEHTAAPAAHETEQQTAPKDDTMAALKSKLEKAPLSQQPTRKIVCFRCQDEGHALVLRRSLISAPEDGFDTQRCNLFHSNCLVKDKVCSFIIDSGSCTNVCALNLAESLQLPMRKQPHAYKLNWLNDDGGVWVRKQALVSFKVGSYTNEMWFDAIPMTACALLLGRPWQTDRHVIHNGKTNEYSVLMGSCRDEVLDTTTTKKDRRYQVLQLRKGTTLDVGDRVWLSLTAQRLHVNHKDGEPMDEGPFQIIDKVRCWVLVFRVVSGWGIQVLGGFGGVAGGEGGYGRRVVSGLRLEPGGESRKKLGSYLIMTQF</sequence>
<dbReference type="PANTHER" id="PTHR35046:SF26">
    <property type="entry name" value="RNA-DIRECTED DNA POLYMERASE"/>
    <property type="match status" value="1"/>
</dbReference>
<reference evidence="1" key="1">
    <citation type="journal article" date="2017" name="Nature">
        <title>The genome of Chenopodium quinoa.</title>
        <authorList>
            <person name="Jarvis D.E."/>
            <person name="Ho Y.S."/>
            <person name="Lightfoot D.J."/>
            <person name="Schmoeckel S.M."/>
            <person name="Li B."/>
            <person name="Borm T.J.A."/>
            <person name="Ohyanagi H."/>
            <person name="Mineta K."/>
            <person name="Michell C.T."/>
            <person name="Saber N."/>
            <person name="Kharbatia N.M."/>
            <person name="Rupper R.R."/>
            <person name="Sharp A.R."/>
            <person name="Dally N."/>
            <person name="Boughton B.A."/>
            <person name="Woo Y.H."/>
            <person name="Gao G."/>
            <person name="Schijlen E.G.W.M."/>
            <person name="Guo X."/>
            <person name="Momin A.A."/>
            <person name="Negrao S."/>
            <person name="Al-Babili S."/>
            <person name="Gehring C."/>
            <person name="Roessner U."/>
            <person name="Jung C."/>
            <person name="Murphy K."/>
            <person name="Arold S.T."/>
            <person name="Gojobori T."/>
            <person name="van der Linden C.G."/>
            <person name="van Loo E.N."/>
            <person name="Jellen E.N."/>
            <person name="Maughan P.J."/>
            <person name="Tester M."/>
        </authorList>
    </citation>
    <scope>NUCLEOTIDE SEQUENCE [LARGE SCALE GENOMIC DNA]</scope>
    <source>
        <strain evidence="1">cv. PI 614886</strain>
    </source>
</reference>
<reference evidence="1" key="2">
    <citation type="submission" date="2021-03" db="UniProtKB">
        <authorList>
            <consortium name="EnsemblPlants"/>
        </authorList>
    </citation>
    <scope>IDENTIFICATION</scope>
</reference>
<dbReference type="PANTHER" id="PTHR35046">
    <property type="entry name" value="ZINC KNUCKLE (CCHC-TYPE) FAMILY PROTEIN"/>
    <property type="match status" value="1"/>
</dbReference>
<name>A0A803MAX1_CHEQI</name>
<evidence type="ECO:0000313" key="1">
    <source>
        <dbReference type="EnsemblPlants" id="AUR62026238-RA:cds"/>
    </source>
</evidence>
<organism evidence="1 2">
    <name type="scientific">Chenopodium quinoa</name>
    <name type="common">Quinoa</name>
    <dbReference type="NCBI Taxonomy" id="63459"/>
    <lineage>
        <taxon>Eukaryota</taxon>
        <taxon>Viridiplantae</taxon>
        <taxon>Streptophyta</taxon>
        <taxon>Embryophyta</taxon>
        <taxon>Tracheophyta</taxon>
        <taxon>Spermatophyta</taxon>
        <taxon>Magnoliopsida</taxon>
        <taxon>eudicotyledons</taxon>
        <taxon>Gunneridae</taxon>
        <taxon>Pentapetalae</taxon>
        <taxon>Caryophyllales</taxon>
        <taxon>Chenopodiaceae</taxon>
        <taxon>Chenopodioideae</taxon>
        <taxon>Atripliceae</taxon>
        <taxon>Chenopodium</taxon>
    </lineage>
</organism>
<dbReference type="Gene3D" id="2.40.70.10">
    <property type="entry name" value="Acid Proteases"/>
    <property type="match status" value="1"/>
</dbReference>
<dbReference type="InterPro" id="IPR021109">
    <property type="entry name" value="Peptidase_aspartic_dom_sf"/>
</dbReference>
<dbReference type="OMA" id="CQDEGHA"/>